<accession>A0A1T4S629</accession>
<protein>
    <submittedName>
        <fullName evidence="1">Uncharacterized protein</fullName>
    </submittedName>
</protein>
<name>A0A1T4S629_9BACT</name>
<gene>
    <name evidence="1" type="ORF">SAMN02745202_02567</name>
</gene>
<dbReference type="Proteomes" id="UP000190065">
    <property type="component" value="Unassembled WGS sequence"/>
</dbReference>
<dbReference type="EMBL" id="FUXK01000054">
    <property type="protein sequence ID" value="SKA23348.1"/>
    <property type="molecule type" value="Genomic_DNA"/>
</dbReference>
<dbReference type="AlphaFoldDB" id="A0A1T4S629"/>
<evidence type="ECO:0000313" key="2">
    <source>
        <dbReference type="Proteomes" id="UP000190065"/>
    </source>
</evidence>
<proteinExistence type="predicted"/>
<organism evidence="1 2">
    <name type="scientific">Segatella oulorum</name>
    <dbReference type="NCBI Taxonomy" id="28136"/>
    <lineage>
        <taxon>Bacteria</taxon>
        <taxon>Pseudomonadati</taxon>
        <taxon>Bacteroidota</taxon>
        <taxon>Bacteroidia</taxon>
        <taxon>Bacteroidales</taxon>
        <taxon>Prevotellaceae</taxon>
        <taxon>Segatella</taxon>
    </lineage>
</organism>
<evidence type="ECO:0000313" key="1">
    <source>
        <dbReference type="EMBL" id="SKA23348.1"/>
    </source>
</evidence>
<dbReference type="STRING" id="28136.SAMN02745202_02567"/>
<dbReference type="RefSeq" id="WP_025071061.1">
    <property type="nucleotide sequence ID" value="NZ_FUXK01000054.1"/>
</dbReference>
<sequence>MGKYSNSICGNESNDSPSISEITDITIIAGVFFDGTNNNKYNVDFGENGPNIHPSDKEGYEKYRKLKDDTDAEHYASYRNSSKTNIAELWYMYDTAKMPNCIKVYVEGPGTEGPIETGGPNHIVMKTERFRVEKTIRCQIKVHNWGLN</sequence>
<reference evidence="1 2" key="1">
    <citation type="submission" date="2017-02" db="EMBL/GenBank/DDBJ databases">
        <authorList>
            <person name="Peterson S.W."/>
        </authorList>
    </citation>
    <scope>NUCLEOTIDE SEQUENCE [LARGE SCALE GENOMIC DNA]</scope>
    <source>
        <strain evidence="1 2">ATCC 43324</strain>
    </source>
</reference>